<keyword evidence="4" id="KW-1185">Reference proteome</keyword>
<feature type="transmembrane region" description="Helical" evidence="1">
    <location>
        <begin position="183"/>
        <end position="202"/>
    </location>
</feature>
<evidence type="ECO:0000256" key="1">
    <source>
        <dbReference type="SAM" id="Phobius"/>
    </source>
</evidence>
<protein>
    <submittedName>
        <fullName evidence="3">Phosphatase PAP2 family protein</fullName>
    </submittedName>
</protein>
<keyword evidence="1" id="KW-0812">Transmembrane</keyword>
<feature type="transmembrane region" description="Helical" evidence="1">
    <location>
        <begin position="153"/>
        <end position="171"/>
    </location>
</feature>
<dbReference type="Pfam" id="PF14378">
    <property type="entry name" value="PAP2_3"/>
    <property type="match status" value="1"/>
</dbReference>
<feature type="transmembrane region" description="Helical" evidence="1">
    <location>
        <begin position="48"/>
        <end position="71"/>
    </location>
</feature>
<feature type="transmembrane region" description="Helical" evidence="1">
    <location>
        <begin position="315"/>
        <end position="333"/>
    </location>
</feature>
<dbReference type="InterPro" id="IPR026841">
    <property type="entry name" value="Aur1/Ipt1"/>
</dbReference>
<gene>
    <name evidence="3" type="ORF">RZN05_12725</name>
</gene>
<dbReference type="EMBL" id="JAWJEJ010000001">
    <property type="protein sequence ID" value="MDV3457852.1"/>
    <property type="molecule type" value="Genomic_DNA"/>
</dbReference>
<keyword evidence="1" id="KW-0472">Membrane</keyword>
<feature type="transmembrane region" description="Helical" evidence="1">
    <location>
        <begin position="258"/>
        <end position="281"/>
    </location>
</feature>
<evidence type="ECO:0000313" key="4">
    <source>
        <dbReference type="Proteomes" id="UP001273531"/>
    </source>
</evidence>
<feature type="transmembrane region" description="Helical" evidence="1">
    <location>
        <begin position="17"/>
        <end position="36"/>
    </location>
</feature>
<evidence type="ECO:0000313" key="3">
    <source>
        <dbReference type="EMBL" id="MDV3457852.1"/>
    </source>
</evidence>
<reference evidence="3 4" key="1">
    <citation type="submission" date="2023-10" db="EMBL/GenBank/DDBJ databases">
        <title>Sphingomonas sp. HF-S4 16S ribosomal RNA gene Genome sequencing and assembly.</title>
        <authorList>
            <person name="Lee H."/>
        </authorList>
    </citation>
    <scope>NUCLEOTIDE SEQUENCE [LARGE SCALE GENOMIC DNA]</scope>
    <source>
        <strain evidence="3 4">HF-S4</strain>
    </source>
</reference>
<sequence length="358" mass="38342">MTTGIVYEHARLRDGETLAVVALLLIVVAAAGWLTAVTQTSLDAVAGVTIRFVASALSLAILLCLATAYVQRRGLADVRFDRSAVLAVLLAALLVGLTIPVFGIFKQLVLPARGFPLDPALRAIDRAIFLGADPWRLSHALMPSIGVTQFLDWLYTLWMPMMFLFPMLAILAGRTRQDRVRLVGCWLAAWILIGGVGAWLLGSAGPCYYNALVAPDAGFAAFDAKLEEQAQLARASGWPIAAIEFQSMLLEAYRDGGYAPAGGISAAPSMHVAMATLFAIGGFTFHRWLGAGLSIFALLIWVGSVHLGWHYAVDGLISVVAMLAIWLASDTVTRHALAPRRTRSGLGDLEDMQGRSAA</sequence>
<name>A0ABU3Y9N0_9SPHN</name>
<comment type="caution">
    <text evidence="3">The sequence shown here is derived from an EMBL/GenBank/DDBJ whole genome shotgun (WGS) entry which is preliminary data.</text>
</comment>
<feature type="domain" description="Inositolphosphotransferase Aur1/Ipt1" evidence="2">
    <location>
        <begin position="121"/>
        <end position="327"/>
    </location>
</feature>
<dbReference type="Proteomes" id="UP001273531">
    <property type="component" value="Unassembled WGS sequence"/>
</dbReference>
<evidence type="ECO:0000259" key="2">
    <source>
        <dbReference type="Pfam" id="PF14378"/>
    </source>
</evidence>
<accession>A0ABU3Y9N0</accession>
<dbReference type="RefSeq" id="WP_317226976.1">
    <property type="nucleotide sequence ID" value="NZ_JAWJEJ010000001.1"/>
</dbReference>
<feature type="transmembrane region" description="Helical" evidence="1">
    <location>
        <begin position="83"/>
        <end position="105"/>
    </location>
</feature>
<keyword evidence="1" id="KW-1133">Transmembrane helix</keyword>
<organism evidence="3 4">
    <name type="scientific">Sphingomonas agrestis</name>
    <dbReference type="NCBI Taxonomy" id="3080540"/>
    <lineage>
        <taxon>Bacteria</taxon>
        <taxon>Pseudomonadati</taxon>
        <taxon>Pseudomonadota</taxon>
        <taxon>Alphaproteobacteria</taxon>
        <taxon>Sphingomonadales</taxon>
        <taxon>Sphingomonadaceae</taxon>
        <taxon>Sphingomonas</taxon>
    </lineage>
</organism>
<feature type="transmembrane region" description="Helical" evidence="1">
    <location>
        <begin position="288"/>
        <end position="309"/>
    </location>
</feature>
<proteinExistence type="predicted"/>